<dbReference type="Proteomes" id="UP000250235">
    <property type="component" value="Unassembled WGS sequence"/>
</dbReference>
<dbReference type="EMBL" id="KV001745">
    <property type="protein sequence ID" value="KZV38726.1"/>
    <property type="molecule type" value="Genomic_DNA"/>
</dbReference>
<proteinExistence type="predicted"/>
<evidence type="ECO:0000313" key="1">
    <source>
        <dbReference type="EMBL" id="KZV38726.1"/>
    </source>
</evidence>
<gene>
    <name evidence="1" type="ORF">F511_19524</name>
</gene>
<dbReference type="AlphaFoldDB" id="A0A2Z7BWR2"/>
<organism evidence="1 2">
    <name type="scientific">Dorcoceras hygrometricum</name>
    <dbReference type="NCBI Taxonomy" id="472368"/>
    <lineage>
        <taxon>Eukaryota</taxon>
        <taxon>Viridiplantae</taxon>
        <taxon>Streptophyta</taxon>
        <taxon>Embryophyta</taxon>
        <taxon>Tracheophyta</taxon>
        <taxon>Spermatophyta</taxon>
        <taxon>Magnoliopsida</taxon>
        <taxon>eudicotyledons</taxon>
        <taxon>Gunneridae</taxon>
        <taxon>Pentapetalae</taxon>
        <taxon>asterids</taxon>
        <taxon>lamiids</taxon>
        <taxon>Lamiales</taxon>
        <taxon>Gesneriaceae</taxon>
        <taxon>Didymocarpoideae</taxon>
        <taxon>Trichosporeae</taxon>
        <taxon>Loxocarpinae</taxon>
        <taxon>Dorcoceras</taxon>
    </lineage>
</organism>
<protein>
    <submittedName>
        <fullName evidence="1">Uncharacterized protein</fullName>
    </submittedName>
</protein>
<keyword evidence="2" id="KW-1185">Reference proteome</keyword>
<sequence>GLDALGIATFNTITSALTVNLPFRPDSVSLLTDEDVNNLMTLQQLISLFSGI</sequence>
<reference evidence="1 2" key="1">
    <citation type="journal article" date="2015" name="Proc. Natl. Acad. Sci. U.S.A.">
        <title>The resurrection genome of Boea hygrometrica: A blueprint for survival of dehydration.</title>
        <authorList>
            <person name="Xiao L."/>
            <person name="Yang G."/>
            <person name="Zhang L."/>
            <person name="Yang X."/>
            <person name="Zhao S."/>
            <person name="Ji Z."/>
            <person name="Zhou Q."/>
            <person name="Hu M."/>
            <person name="Wang Y."/>
            <person name="Chen M."/>
            <person name="Xu Y."/>
            <person name="Jin H."/>
            <person name="Xiao X."/>
            <person name="Hu G."/>
            <person name="Bao F."/>
            <person name="Hu Y."/>
            <person name="Wan P."/>
            <person name="Li L."/>
            <person name="Deng X."/>
            <person name="Kuang T."/>
            <person name="Xiang C."/>
            <person name="Zhu J.K."/>
            <person name="Oliver M.J."/>
            <person name="He Y."/>
        </authorList>
    </citation>
    <scope>NUCLEOTIDE SEQUENCE [LARGE SCALE GENOMIC DNA]</scope>
    <source>
        <strain evidence="2">cv. XS01</strain>
    </source>
</reference>
<accession>A0A2Z7BWR2</accession>
<evidence type="ECO:0000313" key="2">
    <source>
        <dbReference type="Proteomes" id="UP000250235"/>
    </source>
</evidence>
<feature type="non-terminal residue" evidence="1">
    <location>
        <position position="1"/>
    </location>
</feature>
<name>A0A2Z7BWR2_9LAMI</name>